<feature type="compositionally biased region" description="Low complexity" evidence="1">
    <location>
        <begin position="18"/>
        <end position="30"/>
    </location>
</feature>
<dbReference type="EMBL" id="KN823183">
    <property type="protein sequence ID" value="KIO20197.1"/>
    <property type="molecule type" value="Genomic_DNA"/>
</dbReference>
<organism evidence="2 3">
    <name type="scientific">Tulasnella calospora MUT 4182</name>
    <dbReference type="NCBI Taxonomy" id="1051891"/>
    <lineage>
        <taxon>Eukaryota</taxon>
        <taxon>Fungi</taxon>
        <taxon>Dikarya</taxon>
        <taxon>Basidiomycota</taxon>
        <taxon>Agaricomycotina</taxon>
        <taxon>Agaricomycetes</taxon>
        <taxon>Cantharellales</taxon>
        <taxon>Tulasnellaceae</taxon>
        <taxon>Tulasnella</taxon>
    </lineage>
</organism>
<gene>
    <name evidence="2" type="ORF">M407DRAFT_245914</name>
</gene>
<reference evidence="2 3" key="1">
    <citation type="submission" date="2014-04" db="EMBL/GenBank/DDBJ databases">
        <authorList>
            <consortium name="DOE Joint Genome Institute"/>
            <person name="Kuo A."/>
            <person name="Girlanda M."/>
            <person name="Perotto S."/>
            <person name="Kohler A."/>
            <person name="Nagy L.G."/>
            <person name="Floudas D."/>
            <person name="Copeland A."/>
            <person name="Barry K.W."/>
            <person name="Cichocki N."/>
            <person name="Veneault-Fourrey C."/>
            <person name="LaButti K."/>
            <person name="Lindquist E.A."/>
            <person name="Lipzen A."/>
            <person name="Lundell T."/>
            <person name="Morin E."/>
            <person name="Murat C."/>
            <person name="Sun H."/>
            <person name="Tunlid A."/>
            <person name="Henrissat B."/>
            <person name="Grigoriev I.V."/>
            <person name="Hibbett D.S."/>
            <person name="Martin F."/>
            <person name="Nordberg H.P."/>
            <person name="Cantor M.N."/>
            <person name="Hua S.X."/>
        </authorList>
    </citation>
    <scope>NUCLEOTIDE SEQUENCE [LARGE SCALE GENOMIC DNA]</scope>
    <source>
        <strain evidence="2 3">MUT 4182</strain>
    </source>
</reference>
<proteinExistence type="predicted"/>
<evidence type="ECO:0000313" key="3">
    <source>
        <dbReference type="Proteomes" id="UP000054248"/>
    </source>
</evidence>
<name>A0A0C3LFH2_9AGAM</name>
<evidence type="ECO:0000313" key="2">
    <source>
        <dbReference type="EMBL" id="KIO20197.1"/>
    </source>
</evidence>
<protein>
    <submittedName>
        <fullName evidence="2">Uncharacterized protein</fullName>
    </submittedName>
</protein>
<sequence length="81" mass="8735">MPMRVSKGRVGWHDWPAARRSAGSRAGKSRWPSSPPKVQVFQEALLVVIRDMQASFGCVGSGVAWARVGQGARAGEKVESN</sequence>
<feature type="region of interest" description="Disordered" evidence="1">
    <location>
        <begin position="1"/>
        <end position="35"/>
    </location>
</feature>
<evidence type="ECO:0000256" key="1">
    <source>
        <dbReference type="SAM" id="MobiDB-lite"/>
    </source>
</evidence>
<reference evidence="3" key="2">
    <citation type="submission" date="2015-01" db="EMBL/GenBank/DDBJ databases">
        <title>Evolutionary Origins and Diversification of the Mycorrhizal Mutualists.</title>
        <authorList>
            <consortium name="DOE Joint Genome Institute"/>
            <consortium name="Mycorrhizal Genomics Consortium"/>
            <person name="Kohler A."/>
            <person name="Kuo A."/>
            <person name="Nagy L.G."/>
            <person name="Floudas D."/>
            <person name="Copeland A."/>
            <person name="Barry K.W."/>
            <person name="Cichocki N."/>
            <person name="Veneault-Fourrey C."/>
            <person name="LaButti K."/>
            <person name="Lindquist E.A."/>
            <person name="Lipzen A."/>
            <person name="Lundell T."/>
            <person name="Morin E."/>
            <person name="Murat C."/>
            <person name="Riley R."/>
            <person name="Ohm R."/>
            <person name="Sun H."/>
            <person name="Tunlid A."/>
            <person name="Henrissat B."/>
            <person name="Grigoriev I.V."/>
            <person name="Hibbett D.S."/>
            <person name="Martin F."/>
        </authorList>
    </citation>
    <scope>NUCLEOTIDE SEQUENCE [LARGE SCALE GENOMIC DNA]</scope>
    <source>
        <strain evidence="3">MUT 4182</strain>
    </source>
</reference>
<accession>A0A0C3LFH2</accession>
<dbReference type="HOGENOM" id="CLU_2575604_0_0_1"/>
<dbReference type="Proteomes" id="UP000054248">
    <property type="component" value="Unassembled WGS sequence"/>
</dbReference>
<keyword evidence="3" id="KW-1185">Reference proteome</keyword>
<dbReference type="AlphaFoldDB" id="A0A0C3LFH2"/>